<dbReference type="GeneID" id="80913483"/>
<dbReference type="EMBL" id="JAPEUX010000007">
    <property type="protein sequence ID" value="KAJ4348575.1"/>
    <property type="molecule type" value="Genomic_DNA"/>
</dbReference>
<dbReference type="InterPro" id="IPR029032">
    <property type="entry name" value="AhpD-like"/>
</dbReference>
<dbReference type="InterPro" id="IPR003779">
    <property type="entry name" value="CMD-like"/>
</dbReference>
<dbReference type="RefSeq" id="XP_056067963.1">
    <property type="nucleotide sequence ID" value="XM_056218698.1"/>
</dbReference>
<dbReference type="PANTHER" id="PTHR33570">
    <property type="entry name" value="4-CARBOXYMUCONOLACTONE DECARBOXYLASE FAMILY PROTEIN"/>
    <property type="match status" value="1"/>
</dbReference>
<dbReference type="InterPro" id="IPR052512">
    <property type="entry name" value="4CMD/NDH-1_regulator"/>
</dbReference>
<name>A0A9W8XEX2_9PLEO</name>
<evidence type="ECO:0000313" key="2">
    <source>
        <dbReference type="EMBL" id="KAJ4348575.1"/>
    </source>
</evidence>
<protein>
    <recommendedName>
        <fullName evidence="1">Carboxymuconolactone decarboxylase-like domain-containing protein</fullName>
    </recommendedName>
</protein>
<dbReference type="Pfam" id="PF02627">
    <property type="entry name" value="CMD"/>
    <property type="match status" value="1"/>
</dbReference>
<evidence type="ECO:0000259" key="1">
    <source>
        <dbReference type="Pfam" id="PF02627"/>
    </source>
</evidence>
<sequence length="154" mass="17243">MPTAKEIEQAHKTLFEAGIEIRREVAGSDYVDAALQRFSSDFSKPLQDSLTEIGWGWIWSRPGLTRRQRSLLNLGMLCALNRSTELGVHVRGALNNGLSEVEIREALLQVGVYCGLYILGHRTYLAQPASLEAFRVAEDVINKYKKDAKPKAKL</sequence>
<keyword evidence="3" id="KW-1185">Reference proteome</keyword>
<dbReference type="Proteomes" id="UP001140513">
    <property type="component" value="Unassembled WGS sequence"/>
</dbReference>
<dbReference type="Gene3D" id="1.20.1290.10">
    <property type="entry name" value="AhpD-like"/>
    <property type="match status" value="1"/>
</dbReference>
<organism evidence="2 3">
    <name type="scientific">Didymosphaeria variabile</name>
    <dbReference type="NCBI Taxonomy" id="1932322"/>
    <lineage>
        <taxon>Eukaryota</taxon>
        <taxon>Fungi</taxon>
        <taxon>Dikarya</taxon>
        <taxon>Ascomycota</taxon>
        <taxon>Pezizomycotina</taxon>
        <taxon>Dothideomycetes</taxon>
        <taxon>Pleosporomycetidae</taxon>
        <taxon>Pleosporales</taxon>
        <taxon>Massarineae</taxon>
        <taxon>Didymosphaeriaceae</taxon>
        <taxon>Didymosphaeria</taxon>
    </lineage>
</organism>
<evidence type="ECO:0000313" key="3">
    <source>
        <dbReference type="Proteomes" id="UP001140513"/>
    </source>
</evidence>
<dbReference type="AlphaFoldDB" id="A0A9W8XEX2"/>
<reference evidence="2" key="1">
    <citation type="submission" date="2022-10" db="EMBL/GenBank/DDBJ databases">
        <title>Tapping the CABI collections for fungal endophytes: first genome assemblies for Collariella, Neodidymelliopsis, Ascochyta clinopodiicola, Didymella pomorum, Didymosphaeria variabile, Neocosmospora piperis and Neocucurbitaria cava.</title>
        <authorList>
            <person name="Hill R."/>
        </authorList>
    </citation>
    <scope>NUCLEOTIDE SEQUENCE</scope>
    <source>
        <strain evidence="2">IMI 356815</strain>
    </source>
</reference>
<comment type="caution">
    <text evidence="2">The sequence shown here is derived from an EMBL/GenBank/DDBJ whole genome shotgun (WGS) entry which is preliminary data.</text>
</comment>
<dbReference type="OrthoDB" id="104509at2759"/>
<feature type="domain" description="Carboxymuconolactone decarboxylase-like" evidence="1">
    <location>
        <begin position="46"/>
        <end position="115"/>
    </location>
</feature>
<accession>A0A9W8XEX2</accession>
<dbReference type="PANTHER" id="PTHR33570:SF2">
    <property type="entry name" value="CARBOXYMUCONOLACTONE DECARBOXYLASE-LIKE DOMAIN-CONTAINING PROTEIN"/>
    <property type="match status" value="1"/>
</dbReference>
<dbReference type="GO" id="GO:0051920">
    <property type="term" value="F:peroxiredoxin activity"/>
    <property type="evidence" value="ECO:0007669"/>
    <property type="project" value="InterPro"/>
</dbReference>
<gene>
    <name evidence="2" type="ORF">N0V89_009953</name>
</gene>
<dbReference type="SUPFAM" id="SSF69118">
    <property type="entry name" value="AhpD-like"/>
    <property type="match status" value="1"/>
</dbReference>
<proteinExistence type="predicted"/>